<evidence type="ECO:0000313" key="5">
    <source>
        <dbReference type="Proteomes" id="UP000177515"/>
    </source>
</evidence>
<dbReference type="InterPro" id="IPR050625">
    <property type="entry name" value="ParA/MinD_ATPase"/>
</dbReference>
<evidence type="ECO:0000259" key="3">
    <source>
        <dbReference type="Pfam" id="PF13614"/>
    </source>
</evidence>
<dbReference type="SUPFAM" id="SSF52540">
    <property type="entry name" value="P-loop containing nucleoside triphosphate hydrolases"/>
    <property type="match status" value="1"/>
</dbReference>
<evidence type="ECO:0000313" key="4">
    <source>
        <dbReference type="EMBL" id="AOZ10737.1"/>
    </source>
</evidence>
<reference evidence="4 5" key="1">
    <citation type="submission" date="2016-10" db="EMBL/GenBank/DDBJ databases">
        <title>Complete genome sequences of three Cupriavidus strains isolated from various Malaysian environments.</title>
        <authorList>
            <person name="Abdullah A.A.-A."/>
            <person name="Shafie N.A.H."/>
            <person name="Lau N.S."/>
        </authorList>
    </citation>
    <scope>NUCLEOTIDE SEQUENCE [LARGE SCALE GENOMIC DNA]</scope>
    <source>
        <strain evidence="4 5">USMAA1020</strain>
    </source>
</reference>
<proteinExistence type="predicted"/>
<dbReference type="EMBL" id="CP017755">
    <property type="protein sequence ID" value="AOZ10737.1"/>
    <property type="molecule type" value="Genomic_DNA"/>
</dbReference>
<dbReference type="PANTHER" id="PTHR43384:SF6">
    <property type="entry name" value="SEPTUM SITE-DETERMINING PROTEIN MIND HOMOLOG, CHLOROPLASTIC"/>
    <property type="match status" value="1"/>
</dbReference>
<gene>
    <name evidence="4" type="ORF">BKK80_23625</name>
</gene>
<dbReference type="Proteomes" id="UP000177515">
    <property type="component" value="Chromosome 2"/>
</dbReference>
<dbReference type="InterPro" id="IPR025669">
    <property type="entry name" value="AAA_dom"/>
</dbReference>
<dbReference type="Gene3D" id="3.40.50.300">
    <property type="entry name" value="P-loop containing nucleotide triphosphate hydrolases"/>
    <property type="match status" value="1"/>
</dbReference>
<name>A0ABN4TU07_9BURK</name>
<evidence type="ECO:0000256" key="1">
    <source>
        <dbReference type="ARBA" id="ARBA00022741"/>
    </source>
</evidence>
<keyword evidence="5" id="KW-1185">Reference proteome</keyword>
<feature type="domain" description="AAA" evidence="3">
    <location>
        <begin position="19"/>
        <end position="85"/>
    </location>
</feature>
<dbReference type="PANTHER" id="PTHR43384">
    <property type="entry name" value="SEPTUM SITE-DETERMINING PROTEIN MIND HOMOLOG, CHLOROPLASTIC-RELATED"/>
    <property type="match status" value="1"/>
</dbReference>
<keyword evidence="1" id="KW-0547">Nucleotide-binding</keyword>
<protein>
    <recommendedName>
        <fullName evidence="3">AAA domain-containing protein</fullName>
    </recommendedName>
</protein>
<evidence type="ECO:0000256" key="2">
    <source>
        <dbReference type="ARBA" id="ARBA00022840"/>
    </source>
</evidence>
<accession>A0ABN4TU07</accession>
<dbReference type="InterPro" id="IPR027417">
    <property type="entry name" value="P-loop_NTPase"/>
</dbReference>
<keyword evidence="2" id="KW-0067">ATP-binding</keyword>
<dbReference type="Pfam" id="PF13614">
    <property type="entry name" value="AAA_31"/>
    <property type="match status" value="1"/>
</dbReference>
<sequence>MATDQAEGLRRLLAPRATRHIAVVASEPGAGATTVALGLASALAMQGERVLLVDEDAPGARAAHLAGAAPRGTLAQVLAAQATLDQALGAAGPSGVAVLPAGAAGPAGGGLPGTFGAFRTVLADARADGQGTLSALAGAAHNLLVVMRPEAASITAAYARIKQLHHRYAIRHFQLVVNAAAGEGIAGAVAGNLARTASQYLGIEASWAGYLPLDPLVRQSEQLGRGVVDAYPAAPATMALRRIASSIGAWPMRAASTTFPGVASATPPTSPRIH</sequence>
<organism evidence="4 5">
    <name type="scientific">Cupriavidus malaysiensis</name>
    <dbReference type="NCBI Taxonomy" id="367825"/>
    <lineage>
        <taxon>Bacteria</taxon>
        <taxon>Pseudomonadati</taxon>
        <taxon>Pseudomonadota</taxon>
        <taxon>Betaproteobacteria</taxon>
        <taxon>Burkholderiales</taxon>
        <taxon>Burkholderiaceae</taxon>
        <taxon>Cupriavidus</taxon>
    </lineage>
</organism>